<gene>
    <name evidence="11" type="ORF">DL762_004262</name>
</gene>
<name>A0ABY0H851_9PEZI</name>
<feature type="domain" description="Clathrin/coatomer adaptor adaptin-like N-terminal" evidence="10">
    <location>
        <begin position="104"/>
        <end position="718"/>
    </location>
</feature>
<comment type="subcellular location">
    <subcellularLocation>
        <location evidence="1">Endomembrane system</location>
    </subcellularLocation>
    <subcellularLocation>
        <location evidence="7">Golgi apparatus</location>
    </subcellularLocation>
</comment>
<reference evidence="11 12" key="1">
    <citation type="submission" date="2018-06" db="EMBL/GenBank/DDBJ databases">
        <title>Complete Genomes of Monosporascus.</title>
        <authorList>
            <person name="Robinson A.J."/>
            <person name="Natvig D.O."/>
        </authorList>
    </citation>
    <scope>NUCLEOTIDE SEQUENCE [LARGE SCALE GENOMIC DNA]</scope>
    <source>
        <strain evidence="11 12">CBS 609.92</strain>
    </source>
</reference>
<dbReference type="PANTHER" id="PTHR22781">
    <property type="entry name" value="DELTA ADAPTIN-RELATED"/>
    <property type="match status" value="1"/>
</dbReference>
<dbReference type="InterPro" id="IPR016024">
    <property type="entry name" value="ARM-type_fold"/>
</dbReference>
<protein>
    <recommendedName>
        <fullName evidence="7">AP-3 complex subunit delta</fullName>
    </recommendedName>
</protein>
<evidence type="ECO:0000256" key="4">
    <source>
        <dbReference type="ARBA" id="ARBA00022737"/>
    </source>
</evidence>
<feature type="compositionally biased region" description="Basic residues" evidence="9">
    <location>
        <begin position="1052"/>
        <end position="1062"/>
    </location>
</feature>
<keyword evidence="12" id="KW-1185">Reference proteome</keyword>
<keyword evidence="5 7" id="KW-0653">Protein transport</keyword>
<evidence type="ECO:0000256" key="6">
    <source>
        <dbReference type="ARBA" id="ARBA00023136"/>
    </source>
</evidence>
<dbReference type="SUPFAM" id="SSF48371">
    <property type="entry name" value="ARM repeat"/>
    <property type="match status" value="1"/>
</dbReference>
<proteinExistence type="inferred from homology"/>
<dbReference type="InterPro" id="IPR002553">
    <property type="entry name" value="Clathrin/coatomer_adapt-like_N"/>
</dbReference>
<dbReference type="EMBL" id="QJNS01000101">
    <property type="protein sequence ID" value="RYO87332.1"/>
    <property type="molecule type" value="Genomic_DNA"/>
</dbReference>
<evidence type="ECO:0000256" key="1">
    <source>
        <dbReference type="ARBA" id="ARBA00004308"/>
    </source>
</evidence>
<keyword evidence="3 7" id="KW-0813">Transport</keyword>
<evidence type="ECO:0000256" key="9">
    <source>
        <dbReference type="SAM" id="MobiDB-lite"/>
    </source>
</evidence>
<keyword evidence="7" id="KW-0333">Golgi apparatus</keyword>
<evidence type="ECO:0000256" key="7">
    <source>
        <dbReference type="PIRNR" id="PIRNR037092"/>
    </source>
</evidence>
<sequence length="1112" mass="121815">MIRTTERSFLRAVRHAAFRESRPKSYDSALIAPPPSEGLIRQPRWRARSVLGHHVRDPAAAGGLEDTNDNSEYDGDGPAINSSDRFEKSLYDLIRGLRNNKGNEKEYIQNSLKECRAEVRSQDLDVKATALLKLIYLEMFGHDMSWAAFNVLEVMASPKYHQKRVGYLGAIQSFRPDTEVLMLATNLLKKDLVAASTTVIALPIVTLPHVITPSLALSVLPDLLPRLSHTHPAIRKKTIVTLYRLALVYPETLRAAWPKIKERLMDKSEDSSVTAAIVNVVCELGWRRPQDFLPLAPRLFELLVDSGNNWMAIKLIKLFATLTPLEPRLVRKLLPPLTEIIQTTPAMSLLYECINGIIQGGILGSGDDADGREEIASLCVNKLRSMIMVDGDPNLKYVALLAFNKIVTTHPWLVAQQEDVILECIDSEDMSIRIKALDLVQGMVSGDNLVSIVSRLMRQLKLSSSESRKSATGFSGPAQGDSEDDDPEARIDLSQKAADQMLSLPDDYKADVITRILKMCSQHNYANLSDFEWYIDVLTQLIRSAPLPRPANGQDSLSLSGKSTGQGVSEEVGNELRNITVKVQAVRAACVEAAELIASQFSREAPAGYPVGSGALKPIAWVIGEFASELSSPEDSLGVLLQIIPRTASPEALATCIQAATKAFSLITGDDLSLWTPERKSKTLLLMARMIYTFEELTQHPNLEVQERAVEFTELLKLTAEAATGQDASSDAAPQDPPLLLTQAIPSLFAGWELNSVATGAQKNVPFPEGLDLDEPINPNLSSLLASADSLSIPAEEADEFESYYHQRPPAISITSEPAINRLAEGREEALDSYQHPTEEAYLDPDILARRKAERREKNRDDPFYIQESGSITRSATPIHNILQSSNGPDLDVDSIPIMELDLDKLHTGASQSTNTKPPKSTRQKAKQKIVIASDESLGGSGPSTPKTYESEKSSDKIIKTRNKKILGVDSTNIGTLSLEGDSNGNAYDPEAQQREDAEMARAMKEVERLRLEMQRASERIQVAQGVDAAGTVVKKKAKKTKTAAEGDASVKVKKKKKKKKMAAIDDGEGGGDGPVASEAGDQSQDAVKHKKKKKPRPVEAQETTEAAPTST</sequence>
<comment type="caution">
    <text evidence="11">The sequence shown here is derived from an EMBL/GenBank/DDBJ whole genome shotgun (WGS) entry which is preliminary data.</text>
</comment>
<feature type="compositionally biased region" description="Polar residues" evidence="9">
    <location>
        <begin position="1102"/>
        <end position="1112"/>
    </location>
</feature>
<feature type="coiled-coil region" evidence="8">
    <location>
        <begin position="993"/>
        <end position="1027"/>
    </location>
</feature>
<feature type="compositionally biased region" description="Acidic residues" evidence="9">
    <location>
        <begin position="66"/>
        <end position="75"/>
    </location>
</feature>
<dbReference type="InterPro" id="IPR011989">
    <property type="entry name" value="ARM-like"/>
</dbReference>
<keyword evidence="6" id="KW-0472">Membrane</keyword>
<dbReference type="Pfam" id="PF01602">
    <property type="entry name" value="Adaptin_N"/>
    <property type="match status" value="1"/>
</dbReference>
<evidence type="ECO:0000256" key="3">
    <source>
        <dbReference type="ARBA" id="ARBA00022448"/>
    </source>
</evidence>
<evidence type="ECO:0000256" key="8">
    <source>
        <dbReference type="SAM" id="Coils"/>
    </source>
</evidence>
<keyword evidence="4" id="KW-0677">Repeat</keyword>
<feature type="compositionally biased region" description="Polar residues" evidence="9">
    <location>
        <begin position="909"/>
        <end position="919"/>
    </location>
</feature>
<evidence type="ECO:0000259" key="10">
    <source>
        <dbReference type="Pfam" id="PF01602"/>
    </source>
</evidence>
<comment type="function">
    <text evidence="7">Part of the AP-3 complex, an adaptor-related complex which is not clathrin-associated. The complex is associated with the Golgi region as well as more peripheral structures. It facilitates the budding of vesicles from the Golgi membrane.</text>
</comment>
<accession>A0ABY0H851</accession>
<feature type="region of interest" description="Disordered" evidence="9">
    <location>
        <begin position="56"/>
        <end position="81"/>
    </location>
</feature>
<dbReference type="PIRSF" id="PIRSF037092">
    <property type="entry name" value="AP3_complex_delta"/>
    <property type="match status" value="1"/>
</dbReference>
<organism evidence="11 12">
    <name type="scientific">Monosporascus cannonballus</name>
    <dbReference type="NCBI Taxonomy" id="155416"/>
    <lineage>
        <taxon>Eukaryota</taxon>
        <taxon>Fungi</taxon>
        <taxon>Dikarya</taxon>
        <taxon>Ascomycota</taxon>
        <taxon>Pezizomycotina</taxon>
        <taxon>Sordariomycetes</taxon>
        <taxon>Xylariomycetidae</taxon>
        <taxon>Xylariales</taxon>
        <taxon>Xylariales incertae sedis</taxon>
        <taxon>Monosporascus</taxon>
    </lineage>
</organism>
<keyword evidence="8" id="KW-0175">Coiled coil</keyword>
<feature type="region of interest" description="Disordered" evidence="9">
    <location>
        <begin position="1033"/>
        <end position="1112"/>
    </location>
</feature>
<dbReference type="PANTHER" id="PTHR22781:SF12">
    <property type="entry name" value="AP-3 COMPLEX SUBUNIT DELTA-1"/>
    <property type="match status" value="1"/>
</dbReference>
<dbReference type="InterPro" id="IPR017105">
    <property type="entry name" value="AP3_complex_dsu"/>
</dbReference>
<evidence type="ECO:0000313" key="12">
    <source>
        <dbReference type="Proteomes" id="UP000294003"/>
    </source>
</evidence>
<evidence type="ECO:0000313" key="11">
    <source>
        <dbReference type="EMBL" id="RYO87332.1"/>
    </source>
</evidence>
<dbReference type="Gene3D" id="1.25.10.10">
    <property type="entry name" value="Leucine-rich Repeat Variant"/>
    <property type="match status" value="1"/>
</dbReference>
<feature type="region of interest" description="Disordered" evidence="9">
    <location>
        <begin position="907"/>
        <end position="956"/>
    </location>
</feature>
<dbReference type="Proteomes" id="UP000294003">
    <property type="component" value="Unassembled WGS sequence"/>
</dbReference>
<evidence type="ECO:0000256" key="2">
    <source>
        <dbReference type="ARBA" id="ARBA00006613"/>
    </source>
</evidence>
<comment type="subunit">
    <text evidence="7">Adaptor protein complex 3 (AP-3) is a heterotetramer.</text>
</comment>
<evidence type="ECO:0000256" key="5">
    <source>
        <dbReference type="ARBA" id="ARBA00022927"/>
    </source>
</evidence>
<comment type="similarity">
    <text evidence="2 7">Belongs to the adaptor complexes large subunit family.</text>
</comment>
<feature type="region of interest" description="Disordered" evidence="9">
    <location>
        <begin position="467"/>
        <end position="488"/>
    </location>
</feature>